<dbReference type="AlphaFoldDB" id="A0A4Z2FUG5"/>
<proteinExistence type="predicted"/>
<accession>A0A4Z2FUG5</accession>
<comment type="caution">
    <text evidence="1">The sequence shown here is derived from an EMBL/GenBank/DDBJ whole genome shotgun (WGS) entry which is preliminary data.</text>
</comment>
<sequence>MYLDLLSVSDDQRHIVQSTLTDEEVREETKGNFGVAKTTPVPNAFLLDDRECEAELSLSFKDKRINPVDVLHVLVFGCEYILCVRRFFCGHVTSGTKRLEEEAAEQTWRQKGNVSQRWSEGDKKKLLAGPVTSVILASYRERWSGGAVASSARGLVFTVTSSRCRVTRHEFPKKKESVRLSCFTGAIVCQSEGG</sequence>
<name>A0A4Z2FUG5_9TELE</name>
<dbReference type="Proteomes" id="UP000314294">
    <property type="component" value="Unassembled WGS sequence"/>
</dbReference>
<keyword evidence="2" id="KW-1185">Reference proteome</keyword>
<evidence type="ECO:0000313" key="1">
    <source>
        <dbReference type="EMBL" id="TNN44866.1"/>
    </source>
</evidence>
<dbReference type="EMBL" id="SRLO01000879">
    <property type="protein sequence ID" value="TNN44866.1"/>
    <property type="molecule type" value="Genomic_DNA"/>
</dbReference>
<evidence type="ECO:0000313" key="2">
    <source>
        <dbReference type="Proteomes" id="UP000314294"/>
    </source>
</evidence>
<reference evidence="1 2" key="1">
    <citation type="submission" date="2019-03" db="EMBL/GenBank/DDBJ databases">
        <title>First draft genome of Liparis tanakae, snailfish: a comprehensive survey of snailfish specific genes.</title>
        <authorList>
            <person name="Kim W."/>
            <person name="Song I."/>
            <person name="Jeong J.-H."/>
            <person name="Kim D."/>
            <person name="Kim S."/>
            <person name="Ryu S."/>
            <person name="Song J.Y."/>
            <person name="Lee S.K."/>
        </authorList>
    </citation>
    <scope>NUCLEOTIDE SEQUENCE [LARGE SCALE GENOMIC DNA]</scope>
    <source>
        <tissue evidence="1">Muscle</tissue>
    </source>
</reference>
<organism evidence="1 2">
    <name type="scientific">Liparis tanakae</name>
    <name type="common">Tanaka's snailfish</name>
    <dbReference type="NCBI Taxonomy" id="230148"/>
    <lineage>
        <taxon>Eukaryota</taxon>
        <taxon>Metazoa</taxon>
        <taxon>Chordata</taxon>
        <taxon>Craniata</taxon>
        <taxon>Vertebrata</taxon>
        <taxon>Euteleostomi</taxon>
        <taxon>Actinopterygii</taxon>
        <taxon>Neopterygii</taxon>
        <taxon>Teleostei</taxon>
        <taxon>Neoteleostei</taxon>
        <taxon>Acanthomorphata</taxon>
        <taxon>Eupercaria</taxon>
        <taxon>Perciformes</taxon>
        <taxon>Cottioidei</taxon>
        <taxon>Cottales</taxon>
        <taxon>Liparidae</taxon>
        <taxon>Liparis</taxon>
    </lineage>
</organism>
<protein>
    <submittedName>
        <fullName evidence="1">Uncharacterized protein</fullName>
    </submittedName>
</protein>
<gene>
    <name evidence="1" type="ORF">EYF80_044916</name>
</gene>